<gene>
    <name evidence="1" type="ORF">TNCV_910481</name>
</gene>
<dbReference type="Proteomes" id="UP000887159">
    <property type="component" value="Unassembled WGS sequence"/>
</dbReference>
<comment type="caution">
    <text evidence="1">The sequence shown here is derived from an EMBL/GenBank/DDBJ whole genome shotgun (WGS) entry which is preliminary data.</text>
</comment>
<dbReference type="EMBL" id="BMAU01021380">
    <property type="protein sequence ID" value="GFY27597.1"/>
    <property type="molecule type" value="Genomic_DNA"/>
</dbReference>
<organism evidence="1 2">
    <name type="scientific">Trichonephila clavipes</name>
    <name type="common">Golden silk orbweaver</name>
    <name type="synonym">Nephila clavipes</name>
    <dbReference type="NCBI Taxonomy" id="2585209"/>
    <lineage>
        <taxon>Eukaryota</taxon>
        <taxon>Metazoa</taxon>
        <taxon>Ecdysozoa</taxon>
        <taxon>Arthropoda</taxon>
        <taxon>Chelicerata</taxon>
        <taxon>Arachnida</taxon>
        <taxon>Araneae</taxon>
        <taxon>Araneomorphae</taxon>
        <taxon>Entelegynae</taxon>
        <taxon>Araneoidea</taxon>
        <taxon>Nephilidae</taxon>
        <taxon>Trichonephila</taxon>
    </lineage>
</organism>
<accession>A0A8X6W3Y4</accession>
<dbReference type="AlphaFoldDB" id="A0A8X6W3Y4"/>
<evidence type="ECO:0000313" key="1">
    <source>
        <dbReference type="EMBL" id="GFY27597.1"/>
    </source>
</evidence>
<sequence>MAFKATADDRRTSCTLHEVLWTSIRHRQIDGMSNNIPIHLKKFRVEFRFPHRDVTVVRKFLCATMPAYLNLDFIEQRLAFIDMECARLAKIVRKEATKKKNSIPQEKPPSIVKD</sequence>
<proteinExistence type="predicted"/>
<reference evidence="1" key="1">
    <citation type="submission" date="2020-08" db="EMBL/GenBank/DDBJ databases">
        <title>Multicomponent nature underlies the extraordinary mechanical properties of spider dragline silk.</title>
        <authorList>
            <person name="Kono N."/>
            <person name="Nakamura H."/>
            <person name="Mori M."/>
            <person name="Yoshida Y."/>
            <person name="Ohtoshi R."/>
            <person name="Malay A.D."/>
            <person name="Moran D.A.P."/>
            <person name="Tomita M."/>
            <person name="Numata K."/>
            <person name="Arakawa K."/>
        </authorList>
    </citation>
    <scope>NUCLEOTIDE SEQUENCE</scope>
</reference>
<keyword evidence="2" id="KW-1185">Reference proteome</keyword>
<evidence type="ECO:0000313" key="2">
    <source>
        <dbReference type="Proteomes" id="UP000887159"/>
    </source>
</evidence>
<protein>
    <submittedName>
        <fullName evidence="1">Uncharacterized protein</fullName>
    </submittedName>
</protein>
<name>A0A8X6W3Y4_TRICX</name>